<gene>
    <name evidence="1" type="ORF">J2W83_000479</name>
</gene>
<proteinExistence type="predicted"/>
<sequence>MKRTLKAGLLGAFLAASAAYADVGREEALDEAVRQFAVKVEAEWHQCLKNPNTRTTHDSDLCLLTMVRVSNERVEQKYQEKMVKAQHMAEHPDRLATYETVPSMLKDSQTLWKQYVKADCDGIYAESAAGTARSGYALFCQYKHAIQRLHALDEWF</sequence>
<evidence type="ECO:0000313" key="2">
    <source>
        <dbReference type="Proteomes" id="UP001259587"/>
    </source>
</evidence>
<dbReference type="Proteomes" id="UP001259587">
    <property type="component" value="Unassembled WGS sequence"/>
</dbReference>
<keyword evidence="2" id="KW-1185">Reference proteome</keyword>
<reference evidence="1" key="1">
    <citation type="submission" date="2023-07" db="EMBL/GenBank/DDBJ databases">
        <title>Sorghum-associated microbial communities from plants grown in Nebraska, USA.</title>
        <authorList>
            <person name="Schachtman D."/>
        </authorList>
    </citation>
    <scope>NUCLEOTIDE SEQUENCE</scope>
    <source>
        <strain evidence="1">BE56</strain>
    </source>
</reference>
<organism evidence="1 2">
    <name type="scientific">Pseudomonas hunanensis</name>
    <dbReference type="NCBI Taxonomy" id="1247546"/>
    <lineage>
        <taxon>Bacteria</taxon>
        <taxon>Pseudomonadati</taxon>
        <taxon>Pseudomonadota</taxon>
        <taxon>Gammaproteobacteria</taxon>
        <taxon>Pseudomonadales</taxon>
        <taxon>Pseudomonadaceae</taxon>
        <taxon>Pseudomonas</taxon>
    </lineage>
</organism>
<protein>
    <submittedName>
        <fullName evidence="1">Uncharacterized protein YecT (DUF1311 family)</fullName>
    </submittedName>
</protein>
<dbReference type="EMBL" id="JAVDTH010000002">
    <property type="protein sequence ID" value="MDR6710889.1"/>
    <property type="molecule type" value="Genomic_DNA"/>
</dbReference>
<evidence type="ECO:0000313" key="1">
    <source>
        <dbReference type="EMBL" id="MDR6710889.1"/>
    </source>
</evidence>
<accession>A0ACC6JXG4</accession>
<name>A0ACC6JXG4_9PSED</name>
<comment type="caution">
    <text evidence="1">The sequence shown here is derived from an EMBL/GenBank/DDBJ whole genome shotgun (WGS) entry which is preliminary data.</text>
</comment>